<reference evidence="2" key="1">
    <citation type="submission" date="2019-04" db="EMBL/GenBank/DDBJ databases">
        <title>Friends and foes A comparative genomics studyof 23 Aspergillus species from section Flavi.</title>
        <authorList>
            <consortium name="DOE Joint Genome Institute"/>
            <person name="Kjaerbolling I."/>
            <person name="Vesth T."/>
            <person name="Frisvad J.C."/>
            <person name="Nybo J.L."/>
            <person name="Theobald S."/>
            <person name="Kildgaard S."/>
            <person name="Isbrandt T."/>
            <person name="Kuo A."/>
            <person name="Sato A."/>
            <person name="Lyhne E.K."/>
            <person name="Kogle M.E."/>
            <person name="Wiebenga A."/>
            <person name="Kun R.S."/>
            <person name="Lubbers R.J."/>
            <person name="Makela M.R."/>
            <person name="Barry K."/>
            <person name="Chovatia M."/>
            <person name="Clum A."/>
            <person name="Daum C."/>
            <person name="Haridas S."/>
            <person name="He G."/>
            <person name="LaButti K."/>
            <person name="Lipzen A."/>
            <person name="Mondo S."/>
            <person name="Riley R."/>
            <person name="Salamov A."/>
            <person name="Simmons B.A."/>
            <person name="Magnuson J.K."/>
            <person name="Henrissat B."/>
            <person name="Mortensen U.H."/>
            <person name="Larsen T.O."/>
            <person name="Devries R.P."/>
            <person name="Grigoriev I.V."/>
            <person name="Machida M."/>
            <person name="Baker S.E."/>
            <person name="Andersen M.R."/>
        </authorList>
    </citation>
    <scope>NUCLEOTIDE SEQUENCE [LARGE SCALE GENOMIC DNA]</scope>
    <source>
        <strain evidence="2">CBS 130015</strain>
    </source>
</reference>
<accession>A0A5N6VRP7</accession>
<dbReference type="AlphaFoldDB" id="A0A5N6VRP7"/>
<protein>
    <submittedName>
        <fullName evidence="1">Uncharacterized protein</fullName>
    </submittedName>
</protein>
<evidence type="ECO:0000313" key="2">
    <source>
        <dbReference type="Proteomes" id="UP000325433"/>
    </source>
</evidence>
<gene>
    <name evidence="1" type="ORF">BDV41DRAFT_543077</name>
</gene>
<organism evidence="1 2">
    <name type="scientific">Aspergillus transmontanensis</name>
    <dbReference type="NCBI Taxonomy" id="1034304"/>
    <lineage>
        <taxon>Eukaryota</taxon>
        <taxon>Fungi</taxon>
        <taxon>Dikarya</taxon>
        <taxon>Ascomycota</taxon>
        <taxon>Pezizomycotina</taxon>
        <taxon>Eurotiomycetes</taxon>
        <taxon>Eurotiomycetidae</taxon>
        <taxon>Eurotiales</taxon>
        <taxon>Aspergillaceae</taxon>
        <taxon>Aspergillus</taxon>
        <taxon>Aspergillus subgen. Circumdati</taxon>
    </lineage>
</organism>
<name>A0A5N6VRP7_9EURO</name>
<dbReference type="Proteomes" id="UP000325433">
    <property type="component" value="Unassembled WGS sequence"/>
</dbReference>
<dbReference type="EMBL" id="ML738346">
    <property type="protein sequence ID" value="KAE8311135.1"/>
    <property type="molecule type" value="Genomic_DNA"/>
</dbReference>
<proteinExistence type="predicted"/>
<sequence>MVVRRSTRGECSSTVSSPVEDMESAVQNPCFGNLNRALWTKNLQGLECTTESRGQAASDGEHIHGGRTVAVAWRSNQLNKIVPGLRDRYVISSLLKSFCWRNEYTRYPIRLPSLNARAATRQPSRFCDKHPYTPVNSRGWVGVSLPQNGVAFLLLVEMACSAAAHSLCPSCQLPT</sequence>
<keyword evidence="2" id="KW-1185">Reference proteome</keyword>
<evidence type="ECO:0000313" key="1">
    <source>
        <dbReference type="EMBL" id="KAE8311135.1"/>
    </source>
</evidence>